<dbReference type="RefSeq" id="WP_264731394.1">
    <property type="nucleotide sequence ID" value="NZ_JAPDNR010000001.1"/>
</dbReference>
<gene>
    <name evidence="2" type="ORF">OL497_15080</name>
</gene>
<dbReference type="CDD" id="cd04301">
    <property type="entry name" value="NAT_SF"/>
    <property type="match status" value="1"/>
</dbReference>
<evidence type="ECO:0000259" key="1">
    <source>
        <dbReference type="PROSITE" id="PS51186"/>
    </source>
</evidence>
<dbReference type="PROSITE" id="PS51186">
    <property type="entry name" value="GNAT"/>
    <property type="match status" value="1"/>
</dbReference>
<dbReference type="Pfam" id="PF13673">
    <property type="entry name" value="Acetyltransf_10"/>
    <property type="match status" value="1"/>
</dbReference>
<dbReference type="Proteomes" id="UP001207742">
    <property type="component" value="Unassembled WGS sequence"/>
</dbReference>
<dbReference type="InterPro" id="IPR016181">
    <property type="entry name" value="Acyl_CoA_acyltransferase"/>
</dbReference>
<dbReference type="EMBL" id="JAPDNS010000001">
    <property type="protein sequence ID" value="MCW3485231.1"/>
    <property type="molecule type" value="Genomic_DNA"/>
</dbReference>
<evidence type="ECO:0000313" key="3">
    <source>
        <dbReference type="Proteomes" id="UP001207742"/>
    </source>
</evidence>
<organism evidence="2 3">
    <name type="scientific">Chitinophaga nivalis</name>
    <dbReference type="NCBI Taxonomy" id="2991709"/>
    <lineage>
        <taxon>Bacteria</taxon>
        <taxon>Pseudomonadati</taxon>
        <taxon>Bacteroidota</taxon>
        <taxon>Chitinophagia</taxon>
        <taxon>Chitinophagales</taxon>
        <taxon>Chitinophagaceae</taxon>
        <taxon>Chitinophaga</taxon>
    </lineage>
</organism>
<evidence type="ECO:0000313" key="2">
    <source>
        <dbReference type="EMBL" id="MCW3485231.1"/>
    </source>
</evidence>
<feature type="domain" description="N-acetyltransferase" evidence="1">
    <location>
        <begin position="119"/>
        <end position="251"/>
    </location>
</feature>
<reference evidence="2 3" key="1">
    <citation type="submission" date="2022-10" db="EMBL/GenBank/DDBJ databases">
        <title>Chitinophaga nivalis PC15 sp. nov., isolated from Pyeongchang county, South Korea.</title>
        <authorList>
            <person name="Trinh H.N."/>
        </authorList>
    </citation>
    <scope>NUCLEOTIDE SEQUENCE [LARGE SCALE GENOMIC DNA]</scope>
    <source>
        <strain evidence="2 3">PC14</strain>
    </source>
</reference>
<sequence>MTQAEKHIINNLFECWQYVGQHSRTLATTPSYKTVTPVGSDWPERVFDITPGDDGAILFKEMAVAITEQRLPRLLTFTATESSRYEAALAAAGFVPRMKQMGMIIDLAQVVLPEIPGACTFKAVTNAEEATLFATIAGESFGYRVDGYMTRSLLQPDQRAQLFIGYYEAAPACCGLVFYDEQGYAGLHMIGTLPAFRGKGLAAAITIHLLQQCQKDQRLQVVLHASAAGEPIYTRLGFKPEKEVITWHQAS</sequence>
<accession>A0ABT3IMN8</accession>
<name>A0ABT3IMN8_9BACT</name>
<proteinExistence type="predicted"/>
<comment type="caution">
    <text evidence="2">The sequence shown here is derived from an EMBL/GenBank/DDBJ whole genome shotgun (WGS) entry which is preliminary data.</text>
</comment>
<dbReference type="InterPro" id="IPR000182">
    <property type="entry name" value="GNAT_dom"/>
</dbReference>
<dbReference type="Gene3D" id="3.40.630.30">
    <property type="match status" value="1"/>
</dbReference>
<dbReference type="SUPFAM" id="SSF55729">
    <property type="entry name" value="Acyl-CoA N-acyltransferases (Nat)"/>
    <property type="match status" value="1"/>
</dbReference>
<keyword evidence="3" id="KW-1185">Reference proteome</keyword>
<protein>
    <submittedName>
        <fullName evidence="2">GNAT family N-acetyltransferase</fullName>
    </submittedName>
</protein>